<dbReference type="GO" id="GO:0010181">
    <property type="term" value="F:FMN binding"/>
    <property type="evidence" value="ECO:0007669"/>
    <property type="project" value="TreeGrafter"/>
</dbReference>
<dbReference type="PANTHER" id="PTHR14359">
    <property type="entry name" value="HOMO-OLIGOMERIC FLAVIN CONTAINING CYS DECARBOXYLASE FAMILY"/>
    <property type="match status" value="1"/>
</dbReference>
<dbReference type="InterPro" id="IPR036551">
    <property type="entry name" value="Flavin_trans-like"/>
</dbReference>
<dbReference type="PANTHER" id="PTHR14359:SF6">
    <property type="entry name" value="PHOSPHOPANTOTHENOYLCYSTEINE DECARBOXYLASE"/>
    <property type="match status" value="1"/>
</dbReference>
<keyword evidence="1" id="KW-0173">Coenzyme A biosynthesis</keyword>
<dbReference type="AlphaFoldDB" id="A0A7R9LQ90"/>
<accession>A0A7R9LQ90</accession>
<dbReference type="InterPro" id="IPR003382">
    <property type="entry name" value="Flavoprotein"/>
</dbReference>
<dbReference type="SUPFAM" id="SSF52507">
    <property type="entry name" value="Homo-oligomeric flavin-containing Cys decarboxylases, HFCD"/>
    <property type="match status" value="1"/>
</dbReference>
<evidence type="ECO:0000259" key="3">
    <source>
        <dbReference type="Pfam" id="PF02441"/>
    </source>
</evidence>
<dbReference type="GO" id="GO:0004633">
    <property type="term" value="F:phosphopantothenoylcysteine decarboxylase activity"/>
    <property type="evidence" value="ECO:0007669"/>
    <property type="project" value="TreeGrafter"/>
</dbReference>
<evidence type="ECO:0000256" key="2">
    <source>
        <dbReference type="ARBA" id="ARBA00038350"/>
    </source>
</evidence>
<protein>
    <recommendedName>
        <fullName evidence="3">Flavoprotein domain-containing protein</fullName>
    </recommendedName>
</protein>
<dbReference type="EMBL" id="CAJPIZ010033468">
    <property type="protein sequence ID" value="CAG2120445.1"/>
    <property type="molecule type" value="Genomic_DNA"/>
</dbReference>
<dbReference type="OrthoDB" id="1532798at2759"/>
<dbReference type="GO" id="GO:0015937">
    <property type="term" value="P:coenzyme A biosynthetic process"/>
    <property type="evidence" value="ECO:0007669"/>
    <property type="project" value="UniProtKB-KW"/>
</dbReference>
<evidence type="ECO:0000313" key="4">
    <source>
        <dbReference type="EMBL" id="CAD7645197.1"/>
    </source>
</evidence>
<gene>
    <name evidence="4" type="ORF">OSB1V03_LOCUS20392</name>
</gene>
<organism evidence="4">
    <name type="scientific">Medioppia subpectinata</name>
    <dbReference type="NCBI Taxonomy" id="1979941"/>
    <lineage>
        <taxon>Eukaryota</taxon>
        <taxon>Metazoa</taxon>
        <taxon>Ecdysozoa</taxon>
        <taxon>Arthropoda</taxon>
        <taxon>Chelicerata</taxon>
        <taxon>Arachnida</taxon>
        <taxon>Acari</taxon>
        <taxon>Acariformes</taxon>
        <taxon>Sarcoptiformes</taxon>
        <taxon>Oribatida</taxon>
        <taxon>Brachypylina</taxon>
        <taxon>Oppioidea</taxon>
        <taxon>Oppiidae</taxon>
        <taxon>Medioppia</taxon>
    </lineage>
</organism>
<reference evidence="4" key="1">
    <citation type="submission" date="2020-11" db="EMBL/GenBank/DDBJ databases">
        <authorList>
            <person name="Tran Van P."/>
        </authorList>
    </citation>
    <scope>NUCLEOTIDE SEQUENCE</scope>
</reference>
<dbReference type="GO" id="GO:0071513">
    <property type="term" value="C:phosphopantothenoylcysteine decarboxylase complex"/>
    <property type="evidence" value="ECO:0007669"/>
    <property type="project" value="TreeGrafter"/>
</dbReference>
<sequence length="111" mass="12152">LHIELRKWATVGVVAPIDANTLAKVAVGMCDNLLTCVLRAWDTDKPLLFCPAMNVNMWSHPITERNLQTLHSFGYKQVGPIAKRLACGDTGMGAMAEVTAIVQQVKHVLNL</sequence>
<evidence type="ECO:0000313" key="5">
    <source>
        <dbReference type="Proteomes" id="UP000759131"/>
    </source>
</evidence>
<comment type="similarity">
    <text evidence="2">Belongs to the HFCD (homooligomeric flavin containing Cys decarboxylase) superfamily.</text>
</comment>
<feature type="non-terminal residue" evidence="4">
    <location>
        <position position="1"/>
    </location>
</feature>
<proteinExistence type="inferred from homology"/>
<dbReference type="Proteomes" id="UP000759131">
    <property type="component" value="Unassembled WGS sequence"/>
</dbReference>
<dbReference type="Gene3D" id="3.40.50.1950">
    <property type="entry name" value="Flavin prenyltransferase-like"/>
    <property type="match status" value="1"/>
</dbReference>
<keyword evidence="5" id="KW-1185">Reference proteome</keyword>
<feature type="domain" description="Flavoprotein" evidence="3">
    <location>
        <begin position="2"/>
        <end position="107"/>
    </location>
</feature>
<dbReference type="EMBL" id="OC888043">
    <property type="protein sequence ID" value="CAD7645197.1"/>
    <property type="molecule type" value="Genomic_DNA"/>
</dbReference>
<evidence type="ECO:0000256" key="1">
    <source>
        <dbReference type="ARBA" id="ARBA00022993"/>
    </source>
</evidence>
<name>A0A7R9LQ90_9ACAR</name>
<dbReference type="Pfam" id="PF02441">
    <property type="entry name" value="Flavoprotein"/>
    <property type="match status" value="1"/>
</dbReference>